<dbReference type="SUPFAM" id="SSF109604">
    <property type="entry name" value="HD-domain/PDEase-like"/>
    <property type="match status" value="1"/>
</dbReference>
<organism evidence="4 5">
    <name type="scientific">Thermoclostridium caenicola</name>
    <dbReference type="NCBI Taxonomy" id="659425"/>
    <lineage>
        <taxon>Bacteria</taxon>
        <taxon>Bacillati</taxon>
        <taxon>Bacillota</taxon>
        <taxon>Clostridia</taxon>
        <taxon>Eubacteriales</taxon>
        <taxon>Oscillospiraceae</taxon>
        <taxon>Thermoclostridium</taxon>
    </lineage>
</organism>
<dbReference type="Gene3D" id="3.30.420.40">
    <property type="match status" value="1"/>
</dbReference>
<dbReference type="Pfam" id="PF02541">
    <property type="entry name" value="Ppx-GppA"/>
    <property type="match status" value="1"/>
</dbReference>
<dbReference type="InterPro" id="IPR003695">
    <property type="entry name" value="Ppx_GppA_N"/>
</dbReference>
<proteinExistence type="inferred from homology"/>
<dbReference type="RefSeq" id="WP_149677301.1">
    <property type="nucleotide sequence ID" value="NZ_FQZP01000001.1"/>
</dbReference>
<dbReference type="Pfam" id="PF21447">
    <property type="entry name" value="Ppx-GppA_III"/>
    <property type="match status" value="1"/>
</dbReference>
<dbReference type="EMBL" id="FQZP01000001">
    <property type="protein sequence ID" value="SHI34775.1"/>
    <property type="molecule type" value="Genomic_DNA"/>
</dbReference>
<dbReference type="AlphaFoldDB" id="A0A1M6AE89"/>
<evidence type="ECO:0000313" key="4">
    <source>
        <dbReference type="EMBL" id="SHI34775.1"/>
    </source>
</evidence>
<comment type="similarity">
    <text evidence="1">Belongs to the GppA/Ppx family.</text>
</comment>
<reference evidence="4 5" key="1">
    <citation type="submission" date="2016-11" db="EMBL/GenBank/DDBJ databases">
        <authorList>
            <person name="Varghese N."/>
            <person name="Submissions S."/>
        </authorList>
    </citation>
    <scope>NUCLEOTIDE SEQUENCE [LARGE SCALE GENOMIC DNA]</scope>
    <source>
        <strain evidence="4 5">DSM 19027</strain>
    </source>
</reference>
<dbReference type="InterPro" id="IPR048950">
    <property type="entry name" value="Ppx_GppA_C"/>
</dbReference>
<dbReference type="Gene3D" id="3.30.420.150">
    <property type="entry name" value="Exopolyphosphatase. Domain 2"/>
    <property type="match status" value="1"/>
</dbReference>
<dbReference type="PANTHER" id="PTHR30005">
    <property type="entry name" value="EXOPOLYPHOSPHATASE"/>
    <property type="match status" value="1"/>
</dbReference>
<dbReference type="Proteomes" id="UP000324781">
    <property type="component" value="Unassembled WGS sequence"/>
</dbReference>
<dbReference type="InterPro" id="IPR043129">
    <property type="entry name" value="ATPase_NBD"/>
</dbReference>
<dbReference type="CDD" id="cd24006">
    <property type="entry name" value="ASKHA_NBD_PPX_GppA"/>
    <property type="match status" value="1"/>
</dbReference>
<protein>
    <submittedName>
        <fullName evidence="4">Ppx/GppA phosphatase</fullName>
    </submittedName>
</protein>
<evidence type="ECO:0000256" key="1">
    <source>
        <dbReference type="ARBA" id="ARBA00007125"/>
    </source>
</evidence>
<dbReference type="InterPro" id="IPR050273">
    <property type="entry name" value="GppA/Ppx_hydrolase"/>
</dbReference>
<feature type="domain" description="Ppx/GppA phosphatase C-terminal" evidence="3">
    <location>
        <begin position="328"/>
        <end position="489"/>
    </location>
</feature>
<accession>A0A1M6AE89</accession>
<dbReference type="CDD" id="cd00077">
    <property type="entry name" value="HDc"/>
    <property type="match status" value="1"/>
</dbReference>
<dbReference type="OrthoDB" id="9814545at2"/>
<dbReference type="GO" id="GO:0016462">
    <property type="term" value="F:pyrophosphatase activity"/>
    <property type="evidence" value="ECO:0007669"/>
    <property type="project" value="TreeGrafter"/>
</dbReference>
<dbReference type="SUPFAM" id="SSF53067">
    <property type="entry name" value="Actin-like ATPase domain"/>
    <property type="match status" value="2"/>
</dbReference>
<evidence type="ECO:0000259" key="3">
    <source>
        <dbReference type="Pfam" id="PF21447"/>
    </source>
</evidence>
<keyword evidence="5" id="KW-1185">Reference proteome</keyword>
<feature type="domain" description="Ppx/GppA phosphatase N-terminal" evidence="2">
    <location>
        <begin position="43"/>
        <end position="308"/>
    </location>
</feature>
<evidence type="ECO:0000259" key="2">
    <source>
        <dbReference type="Pfam" id="PF02541"/>
    </source>
</evidence>
<evidence type="ECO:0000313" key="5">
    <source>
        <dbReference type="Proteomes" id="UP000324781"/>
    </source>
</evidence>
<gene>
    <name evidence="4" type="ORF">SAMN05444373_10016</name>
</gene>
<sequence length="520" mass="59090">MYCPPRLFAAIDIGSYRLKMKIVEVTPEGRIRDLETVDHLILLGRDTFNDGKLSFESVKKTCEAIQGFKRLMADYGVTEWRVVATSALREAANRDFMIDRIKFQTGFDVEIINNSQEKFLTYKAIKWQLMNNGIIDISEPTLILNIGAGSIQLLLMENNLLASSQSLKLGALRIKESIAKIEKHTLNFSRVLEEYIEAHIESVEYLKSSNELKHFVLASGELDYLAELARLGVDKGVVSLDKEQFERIYVQALGKTPRALSEEYDIPLADAELFVPSLILIKKFLDKTCSDKLIIPSVSLVDGLILERYNDELEKGISMDFDADILSCVREMATRYRTNEKHVRYVERVALQIFDRLTGIHGLGERERFILQIAAILHDIGKYIASDPHYVYSYNIIRASQIIGLSDEELTMAACIARYHSSETPELGSTGLVKLGTEERIKAMKLIAIIRMADAMDTSHKQKLSISAMDVSGDQFIVRVESWEEAVLENWTFNMKSEFFSEVFGLKPQMVIRNRMVGEK</sequence>
<dbReference type="Gene3D" id="1.10.3210.10">
    <property type="entry name" value="Hypothetical protein af1432"/>
    <property type="match status" value="1"/>
</dbReference>
<dbReference type="PANTHER" id="PTHR30005:SF0">
    <property type="entry name" value="RETROGRADE REGULATION PROTEIN 2"/>
    <property type="match status" value="1"/>
</dbReference>
<name>A0A1M6AE89_9FIRM</name>
<dbReference type="InterPro" id="IPR003607">
    <property type="entry name" value="HD/PDEase_dom"/>
</dbReference>